<reference evidence="2 3" key="1">
    <citation type="submission" date="2018-11" db="EMBL/GenBank/DDBJ databases">
        <title>Sequencing the genomes of 1000 actinobacteria strains.</title>
        <authorList>
            <person name="Klenk H.-P."/>
        </authorList>
    </citation>
    <scope>NUCLEOTIDE SEQUENCE [LARGE SCALE GENOMIC DNA]</scope>
    <source>
        <strain evidence="2 3">DSM 44348</strain>
    </source>
</reference>
<keyword evidence="3" id="KW-1185">Reference proteome</keyword>
<feature type="compositionally biased region" description="Basic residues" evidence="1">
    <location>
        <begin position="229"/>
        <end position="251"/>
    </location>
</feature>
<name>A0A3N2G664_9PSEU</name>
<gene>
    <name evidence="2" type="ORF">EDD35_7884</name>
</gene>
<feature type="compositionally biased region" description="Basic and acidic residues" evidence="1">
    <location>
        <begin position="252"/>
        <end position="261"/>
    </location>
</feature>
<feature type="compositionally biased region" description="Basic and acidic residues" evidence="1">
    <location>
        <begin position="124"/>
        <end position="146"/>
    </location>
</feature>
<feature type="compositionally biased region" description="Basic residues" evidence="1">
    <location>
        <begin position="31"/>
        <end position="46"/>
    </location>
</feature>
<feature type="region of interest" description="Disordered" evidence="1">
    <location>
        <begin position="1"/>
        <end position="281"/>
    </location>
</feature>
<accession>A0A3N2G664</accession>
<evidence type="ECO:0000256" key="1">
    <source>
        <dbReference type="SAM" id="MobiDB-lite"/>
    </source>
</evidence>
<evidence type="ECO:0000313" key="3">
    <source>
        <dbReference type="Proteomes" id="UP000274843"/>
    </source>
</evidence>
<feature type="compositionally biased region" description="Basic and acidic residues" evidence="1">
    <location>
        <begin position="188"/>
        <end position="208"/>
    </location>
</feature>
<comment type="caution">
    <text evidence="2">The sequence shown here is derived from an EMBL/GenBank/DDBJ whole genome shotgun (WGS) entry which is preliminary data.</text>
</comment>
<feature type="compositionally biased region" description="Basic residues" evidence="1">
    <location>
        <begin position="270"/>
        <end position="281"/>
    </location>
</feature>
<dbReference type="AlphaFoldDB" id="A0A3N2G664"/>
<feature type="compositionally biased region" description="Basic residues" evidence="1">
    <location>
        <begin position="88"/>
        <end position="100"/>
    </location>
</feature>
<proteinExistence type="predicted"/>
<feature type="compositionally biased region" description="Low complexity" evidence="1">
    <location>
        <begin position="1"/>
        <end position="14"/>
    </location>
</feature>
<organism evidence="2 3">
    <name type="scientific">Amycolatopsis thermoflava</name>
    <dbReference type="NCBI Taxonomy" id="84480"/>
    <lineage>
        <taxon>Bacteria</taxon>
        <taxon>Bacillati</taxon>
        <taxon>Actinomycetota</taxon>
        <taxon>Actinomycetes</taxon>
        <taxon>Pseudonocardiales</taxon>
        <taxon>Pseudonocardiaceae</taxon>
        <taxon>Amycolatopsis</taxon>
        <taxon>Amycolatopsis methanolica group</taxon>
    </lineage>
</organism>
<evidence type="ECO:0000313" key="2">
    <source>
        <dbReference type="EMBL" id="ROS32132.1"/>
    </source>
</evidence>
<dbReference type="EMBL" id="RKHY01000002">
    <property type="protein sequence ID" value="ROS32132.1"/>
    <property type="molecule type" value="Genomic_DNA"/>
</dbReference>
<protein>
    <submittedName>
        <fullName evidence="2">Uncharacterized protein</fullName>
    </submittedName>
</protein>
<dbReference type="Proteomes" id="UP000274843">
    <property type="component" value="Unassembled WGS sequence"/>
</dbReference>
<sequence length="281" mass="32448">MARPPARASRYPAPVTSEAGRRPGLGVRAGTGRRRRRCRGQRRGLGCRRSGGQGNHRRRRPGRGGGGRSRFRRSRRGTGRPSGFGVRPARRHGHQCRRPARQGALEDDRRRLRHRHRRAPQGDVHVRPGGRDPVPRTGRGRPDHRGRLPRRPAGQLRADQLRGRQSRHRRVRPYLGHGTAARERHRQRADPGRGHRDDRNHPGAEAVRRRVARRPGSTAVRPTGTGVRFTRRRRRPRRLPRLRRLGRRHRAGDRNRRRPAEPGRPLRAAFPRRRRPARRGE</sequence>
<feature type="compositionally biased region" description="Basic residues" evidence="1">
    <location>
        <begin position="69"/>
        <end position="78"/>
    </location>
</feature>